<dbReference type="CDD" id="cd00642">
    <property type="entry name" value="GTP_cyclohydro1"/>
    <property type="match status" value="1"/>
</dbReference>
<feature type="region of interest" description="Disordered" evidence="12">
    <location>
        <begin position="69"/>
        <end position="167"/>
    </location>
</feature>
<evidence type="ECO:0000256" key="2">
    <source>
        <dbReference type="ARBA" id="ARBA00008085"/>
    </source>
</evidence>
<dbReference type="PANTHER" id="PTHR11109">
    <property type="entry name" value="GTP CYCLOHYDROLASE I"/>
    <property type="match status" value="1"/>
</dbReference>
<keyword evidence="9" id="KW-0342">GTP-binding</keyword>
<dbReference type="GO" id="GO:0005525">
    <property type="term" value="F:GTP binding"/>
    <property type="evidence" value="ECO:0007669"/>
    <property type="project" value="UniProtKB-KW"/>
</dbReference>
<dbReference type="AlphaFoldDB" id="A0AA39GM77"/>
<dbReference type="SUPFAM" id="SSF55620">
    <property type="entry name" value="Tetrahydrobiopterin biosynthesis enzymes-like"/>
    <property type="match status" value="1"/>
</dbReference>
<keyword evidence="5" id="KW-0021">Allosteric enzyme</keyword>
<keyword evidence="6" id="KW-0547">Nucleotide-binding</keyword>
<protein>
    <recommendedName>
        <fullName evidence="4">GTP cyclohydrolase 1</fullName>
        <ecNumber evidence="3">3.5.4.16</ecNumber>
    </recommendedName>
    <alternativeName>
        <fullName evidence="10">GTP cyclohydrolase I</fullName>
    </alternativeName>
</protein>
<evidence type="ECO:0000256" key="10">
    <source>
        <dbReference type="ARBA" id="ARBA00030854"/>
    </source>
</evidence>
<dbReference type="InterPro" id="IPR001474">
    <property type="entry name" value="GTP_CycHdrlase_I"/>
</dbReference>
<evidence type="ECO:0000256" key="3">
    <source>
        <dbReference type="ARBA" id="ARBA00012715"/>
    </source>
</evidence>
<comment type="caution">
    <text evidence="14">The sequence shown here is derived from an EMBL/GenBank/DDBJ whole genome shotgun (WGS) entry which is preliminary data.</text>
</comment>
<dbReference type="PROSITE" id="PS00859">
    <property type="entry name" value="GTP_CYCLOHYDROL_1_1"/>
    <property type="match status" value="1"/>
</dbReference>
<dbReference type="InterPro" id="IPR043134">
    <property type="entry name" value="GTP-CH-I_N"/>
</dbReference>
<evidence type="ECO:0000313" key="14">
    <source>
        <dbReference type="EMBL" id="KAK0389978.1"/>
    </source>
</evidence>
<dbReference type="InterPro" id="IPR018234">
    <property type="entry name" value="GTP_CycHdrlase_I_CS"/>
</dbReference>
<gene>
    <name evidence="14" type="ORF">NLU13_3551</name>
</gene>
<dbReference type="EC" id="3.5.4.16" evidence="3"/>
<reference evidence="14" key="1">
    <citation type="submission" date="2022-10" db="EMBL/GenBank/DDBJ databases">
        <title>Determination and structural analysis of whole genome sequence of Sarocladium strictum F4-1.</title>
        <authorList>
            <person name="Hu L."/>
            <person name="Jiang Y."/>
        </authorList>
    </citation>
    <scope>NUCLEOTIDE SEQUENCE</scope>
    <source>
        <strain evidence="14">F4-1</strain>
    </source>
</reference>
<dbReference type="HAMAP" id="MF_00223">
    <property type="entry name" value="FolE"/>
    <property type="match status" value="1"/>
</dbReference>
<dbReference type="GO" id="GO:0008270">
    <property type="term" value="F:zinc ion binding"/>
    <property type="evidence" value="ECO:0007669"/>
    <property type="project" value="TreeGrafter"/>
</dbReference>
<dbReference type="PROSITE" id="PS00860">
    <property type="entry name" value="GTP_CYCLOHYDROL_1_2"/>
    <property type="match status" value="1"/>
</dbReference>
<dbReference type="Gene3D" id="1.10.286.10">
    <property type="match status" value="1"/>
</dbReference>
<dbReference type="Pfam" id="PF01227">
    <property type="entry name" value="GTP_cyclohydroI"/>
    <property type="match status" value="1"/>
</dbReference>
<dbReference type="NCBIfam" id="TIGR00063">
    <property type="entry name" value="folE"/>
    <property type="match status" value="1"/>
</dbReference>
<dbReference type="Proteomes" id="UP001175261">
    <property type="component" value="Unassembled WGS sequence"/>
</dbReference>
<organism evidence="14 15">
    <name type="scientific">Sarocladium strictum</name>
    <name type="common">Black bundle disease fungus</name>
    <name type="synonym">Acremonium strictum</name>
    <dbReference type="NCBI Taxonomy" id="5046"/>
    <lineage>
        <taxon>Eukaryota</taxon>
        <taxon>Fungi</taxon>
        <taxon>Dikarya</taxon>
        <taxon>Ascomycota</taxon>
        <taxon>Pezizomycotina</taxon>
        <taxon>Sordariomycetes</taxon>
        <taxon>Hypocreomycetidae</taxon>
        <taxon>Hypocreales</taxon>
        <taxon>Sarocladiaceae</taxon>
        <taxon>Sarocladium</taxon>
    </lineage>
</organism>
<keyword evidence="8" id="KW-0289">Folate biosynthesis</keyword>
<dbReference type="GO" id="GO:0003934">
    <property type="term" value="F:GTP cyclohydrolase I activity"/>
    <property type="evidence" value="ECO:0007669"/>
    <property type="project" value="UniProtKB-EC"/>
</dbReference>
<dbReference type="NCBIfam" id="NF006825">
    <property type="entry name" value="PRK09347.1-2"/>
    <property type="match status" value="1"/>
</dbReference>
<evidence type="ECO:0000259" key="13">
    <source>
        <dbReference type="Pfam" id="PF01227"/>
    </source>
</evidence>
<dbReference type="NCBIfam" id="NF006826">
    <property type="entry name" value="PRK09347.1-3"/>
    <property type="match status" value="1"/>
</dbReference>
<dbReference type="InterPro" id="IPR020602">
    <property type="entry name" value="GTP_CycHdrlase_I_dom"/>
</dbReference>
<keyword evidence="15" id="KW-1185">Reference proteome</keyword>
<accession>A0AA39GM77</accession>
<dbReference type="GO" id="GO:0046656">
    <property type="term" value="P:folic acid biosynthetic process"/>
    <property type="evidence" value="ECO:0007669"/>
    <property type="project" value="UniProtKB-KW"/>
</dbReference>
<dbReference type="GO" id="GO:0005737">
    <property type="term" value="C:cytoplasm"/>
    <property type="evidence" value="ECO:0007669"/>
    <property type="project" value="TreeGrafter"/>
</dbReference>
<dbReference type="GO" id="GO:0006729">
    <property type="term" value="P:tetrahydrobiopterin biosynthetic process"/>
    <property type="evidence" value="ECO:0007669"/>
    <property type="project" value="TreeGrafter"/>
</dbReference>
<feature type="compositionally biased region" description="Basic and acidic residues" evidence="12">
    <location>
        <begin position="91"/>
        <end position="116"/>
    </location>
</feature>
<evidence type="ECO:0000256" key="1">
    <source>
        <dbReference type="ARBA" id="ARBA00005080"/>
    </source>
</evidence>
<dbReference type="FunFam" id="3.30.1130.10:FF:000012">
    <property type="entry name" value="GTP cyclohydrolase 1"/>
    <property type="match status" value="1"/>
</dbReference>
<dbReference type="InterPro" id="IPR043133">
    <property type="entry name" value="GTP-CH-I_C/QueF"/>
</dbReference>
<evidence type="ECO:0000256" key="11">
    <source>
        <dbReference type="ARBA" id="ARBA00055676"/>
    </source>
</evidence>
<evidence type="ECO:0000256" key="5">
    <source>
        <dbReference type="ARBA" id="ARBA00022533"/>
    </source>
</evidence>
<evidence type="ECO:0000256" key="9">
    <source>
        <dbReference type="ARBA" id="ARBA00023134"/>
    </source>
</evidence>
<name>A0AA39GM77_SARSR</name>
<proteinExistence type="inferred from homology"/>
<keyword evidence="7" id="KW-0378">Hydrolase</keyword>
<evidence type="ECO:0000313" key="15">
    <source>
        <dbReference type="Proteomes" id="UP001175261"/>
    </source>
</evidence>
<dbReference type="FunFam" id="1.10.286.10:FF:000003">
    <property type="entry name" value="GTP cyclohydrolase 1"/>
    <property type="match status" value="1"/>
</dbReference>
<dbReference type="Gene3D" id="3.30.1130.10">
    <property type="match status" value="1"/>
</dbReference>
<sequence>MRLAEHVVKANVKLRPCSLTASWTPLAFWPSAYSFSLRLETLTAANFYISRHLCFIVLHSHRYAEQTHRAREQPLDMVPSSSSTGTTPVLNREEEGKEGLHSLEDTPQRGSHDKGVSKATRLSPDHGSPTSSVDSGGSNRTSRRSSSDSSSRSRDAMHDNPEKADDQLERMCNAVKTLLECVGEDPEREGLLATPLRYAKALLFLTKGYQEDVKDVINNSIFCEHYDEMVIVKDIEFHSLCEHHLLPFAGKMHIGYIPSGRVIGLSKLARIAEIYSRRLQIQERLTRDVARAIMGTLEPRGVAVIVSSCHMCMVMRGVKKPGTTTITSCVLGYFKTNPKTRNEFFSLVNG</sequence>
<feature type="compositionally biased region" description="Basic and acidic residues" evidence="12">
    <location>
        <begin position="151"/>
        <end position="167"/>
    </location>
</feature>
<evidence type="ECO:0000256" key="6">
    <source>
        <dbReference type="ARBA" id="ARBA00022741"/>
    </source>
</evidence>
<evidence type="ECO:0000256" key="4">
    <source>
        <dbReference type="ARBA" id="ARBA00017272"/>
    </source>
</evidence>
<feature type="domain" description="GTP cyclohydrolase I" evidence="13">
    <location>
        <begin position="173"/>
        <end position="348"/>
    </location>
</feature>
<evidence type="ECO:0000256" key="8">
    <source>
        <dbReference type="ARBA" id="ARBA00022909"/>
    </source>
</evidence>
<comment type="similarity">
    <text evidence="2">Belongs to the GTP cyclohydrolase I family.</text>
</comment>
<dbReference type="EMBL" id="JAPDFR010000002">
    <property type="protein sequence ID" value="KAK0389978.1"/>
    <property type="molecule type" value="Genomic_DNA"/>
</dbReference>
<evidence type="ECO:0000256" key="12">
    <source>
        <dbReference type="SAM" id="MobiDB-lite"/>
    </source>
</evidence>
<comment type="pathway">
    <text evidence="1">Cofactor biosynthesis; 7,8-dihydroneopterin triphosphate biosynthesis; 7,8-dihydroneopterin triphosphate from GTP: step 1/1.</text>
</comment>
<dbReference type="PANTHER" id="PTHR11109:SF7">
    <property type="entry name" value="GTP CYCLOHYDROLASE 1"/>
    <property type="match status" value="1"/>
</dbReference>
<comment type="function">
    <text evidence="11">GTP cyclohydrolase 1 is the first enzyme in the biosynthetic pathway leading to folic acid.</text>
</comment>
<evidence type="ECO:0000256" key="7">
    <source>
        <dbReference type="ARBA" id="ARBA00022801"/>
    </source>
</evidence>
<dbReference type="GO" id="GO:0046654">
    <property type="term" value="P:tetrahydrofolate biosynthetic process"/>
    <property type="evidence" value="ECO:0007669"/>
    <property type="project" value="InterPro"/>
</dbReference>